<dbReference type="HAMAP" id="MF_00688">
    <property type="entry name" value="Leu_Phe_trans"/>
    <property type="match status" value="1"/>
</dbReference>
<dbReference type="GO" id="GO:0008914">
    <property type="term" value="F:leucyl-tRNA--protein transferase activity"/>
    <property type="evidence" value="ECO:0007669"/>
    <property type="project" value="UniProtKB-UniRule"/>
</dbReference>
<comment type="subcellular location">
    <subcellularLocation>
        <location evidence="4">Cytoplasm</location>
    </subcellularLocation>
</comment>
<keyword evidence="6" id="KW-1185">Reference proteome</keyword>
<comment type="similarity">
    <text evidence="4">Belongs to the L/F-transferase family.</text>
</comment>
<dbReference type="EMBL" id="CP060436">
    <property type="protein sequence ID" value="QPM89088.1"/>
    <property type="molecule type" value="Genomic_DNA"/>
</dbReference>
<keyword evidence="3 4" id="KW-0012">Acyltransferase</keyword>
<protein>
    <recommendedName>
        <fullName evidence="4">Leucyl/phenylalanyl-tRNA--protein transferase</fullName>
        <ecNumber evidence="4">2.3.2.6</ecNumber>
    </recommendedName>
    <alternativeName>
        <fullName evidence="4">L/F-transferase</fullName>
    </alternativeName>
    <alternativeName>
        <fullName evidence="4">Leucyltransferase</fullName>
    </alternativeName>
    <alternativeName>
        <fullName evidence="4">Phenyalanyltransferase</fullName>
    </alternativeName>
</protein>
<organism evidence="5 6">
    <name type="scientific">Pseudooceanicola algae</name>
    <dbReference type="NCBI Taxonomy" id="1537215"/>
    <lineage>
        <taxon>Bacteria</taxon>
        <taxon>Pseudomonadati</taxon>
        <taxon>Pseudomonadota</taxon>
        <taxon>Alphaproteobacteria</taxon>
        <taxon>Rhodobacterales</taxon>
        <taxon>Paracoccaceae</taxon>
        <taxon>Pseudooceanicola</taxon>
    </lineage>
</organism>
<dbReference type="InterPro" id="IPR004616">
    <property type="entry name" value="Leu/Phe-tRNA_Trfase"/>
</dbReference>
<evidence type="ECO:0000256" key="4">
    <source>
        <dbReference type="HAMAP-Rule" id="MF_00688"/>
    </source>
</evidence>
<keyword evidence="1 4" id="KW-0963">Cytoplasm</keyword>
<evidence type="ECO:0000256" key="1">
    <source>
        <dbReference type="ARBA" id="ARBA00022490"/>
    </source>
</evidence>
<dbReference type="Gene3D" id="3.40.630.70">
    <property type="entry name" value="Leucyl/phenylalanyl-tRNA-protein transferase, C-terminal domain"/>
    <property type="match status" value="1"/>
</dbReference>
<comment type="catalytic activity">
    <reaction evidence="4">
        <text>L-phenylalanyl-tRNA(Phe) + an N-terminal L-alpha-aminoacyl-[protein] = an N-terminal L-phenylalanyl-L-alpha-aminoacyl-[protein] + tRNA(Phe)</text>
        <dbReference type="Rhea" id="RHEA:43632"/>
        <dbReference type="Rhea" id="RHEA-COMP:9668"/>
        <dbReference type="Rhea" id="RHEA-COMP:9699"/>
        <dbReference type="Rhea" id="RHEA-COMP:10636"/>
        <dbReference type="Rhea" id="RHEA-COMP:10637"/>
        <dbReference type="ChEBI" id="CHEBI:78442"/>
        <dbReference type="ChEBI" id="CHEBI:78531"/>
        <dbReference type="ChEBI" id="CHEBI:78597"/>
        <dbReference type="ChEBI" id="CHEBI:83561"/>
        <dbReference type="EC" id="2.3.2.6"/>
    </reaction>
</comment>
<dbReference type="SUPFAM" id="SSF55729">
    <property type="entry name" value="Acyl-CoA N-acyltransferases (Nat)"/>
    <property type="match status" value="1"/>
</dbReference>
<dbReference type="FunFam" id="3.40.630.70:FF:000001">
    <property type="entry name" value="Leucyl/phenylalanyl-tRNA--protein transferase"/>
    <property type="match status" value="1"/>
</dbReference>
<comment type="function">
    <text evidence="4">Functions in the N-end rule pathway of protein degradation where it conjugates Leu, Phe and, less efficiently, Met from aminoacyl-tRNAs to the N-termini of proteins containing an N-terminal arginine or lysine.</text>
</comment>
<dbReference type="InterPro" id="IPR042203">
    <property type="entry name" value="Leu/Phe-tRNA_Trfase_C"/>
</dbReference>
<evidence type="ECO:0000256" key="3">
    <source>
        <dbReference type="ARBA" id="ARBA00023315"/>
    </source>
</evidence>
<dbReference type="GO" id="GO:0005737">
    <property type="term" value="C:cytoplasm"/>
    <property type="evidence" value="ECO:0007669"/>
    <property type="project" value="UniProtKB-SubCell"/>
</dbReference>
<dbReference type="PANTHER" id="PTHR30098:SF2">
    <property type="entry name" value="LEUCYL_PHENYLALANYL-TRNA--PROTEIN TRANSFERASE"/>
    <property type="match status" value="1"/>
</dbReference>
<dbReference type="Proteomes" id="UP000283786">
    <property type="component" value="Chromosome"/>
</dbReference>
<evidence type="ECO:0000313" key="5">
    <source>
        <dbReference type="EMBL" id="QPM89088.1"/>
    </source>
</evidence>
<accession>A0A418SKI6</accession>
<dbReference type="OrthoDB" id="9790282at2"/>
<sequence length="218" mass="24461">MKDQDETGVTPELLLQAYMSGIFPMAEGRDDPGLFWVDPRRRGVFPLDGFRISRSLARRLRRPDYRVTINQDFTGVLEGCADRDETWINDEISELYQALFAMGHAHSLEVRNSEDRLIGGVYGVTLGRAFFGESMFSRARDGSKIALAWLVDRLRQTGFGLFDTQFLTDHLASLGAVEITRADYHAQLAEALTARAEFTAPIDQTVEGLLARNRAGRS</sequence>
<evidence type="ECO:0000256" key="2">
    <source>
        <dbReference type="ARBA" id="ARBA00022679"/>
    </source>
</evidence>
<dbReference type="InterPro" id="IPR016181">
    <property type="entry name" value="Acyl_CoA_acyltransferase"/>
</dbReference>
<reference evidence="5 6" key="1">
    <citation type="submission" date="2020-08" db="EMBL/GenBank/DDBJ databases">
        <title>Genome sequence of Rhodobacteraceae bacterium Lw-13e.</title>
        <authorList>
            <person name="Poehlein A."/>
            <person name="Wolter L."/>
            <person name="Daniel R."/>
            <person name="Brinkhoff T."/>
        </authorList>
    </citation>
    <scope>NUCLEOTIDE SEQUENCE [LARGE SCALE GENOMIC DNA]</scope>
    <source>
        <strain evidence="5 6">Lw-13e</strain>
    </source>
</reference>
<dbReference type="RefSeq" id="WP_119838001.1">
    <property type="nucleotide sequence ID" value="NZ_CP060436.1"/>
</dbReference>
<dbReference type="AlphaFoldDB" id="A0A418SKI6"/>
<gene>
    <name evidence="4 5" type="primary">aat</name>
    <name evidence="5" type="ORF">PSAL_002980</name>
</gene>
<evidence type="ECO:0000313" key="6">
    <source>
        <dbReference type="Proteomes" id="UP000283786"/>
    </source>
</evidence>
<dbReference type="GO" id="GO:0030163">
    <property type="term" value="P:protein catabolic process"/>
    <property type="evidence" value="ECO:0007669"/>
    <property type="project" value="UniProtKB-UniRule"/>
</dbReference>
<dbReference type="PANTHER" id="PTHR30098">
    <property type="entry name" value="LEUCYL/PHENYLALANYL-TRNA--PROTEIN TRANSFERASE"/>
    <property type="match status" value="1"/>
</dbReference>
<keyword evidence="2 4" id="KW-0808">Transferase</keyword>
<dbReference type="NCBIfam" id="TIGR00667">
    <property type="entry name" value="aat"/>
    <property type="match status" value="1"/>
</dbReference>
<dbReference type="Pfam" id="PF03588">
    <property type="entry name" value="Leu_Phe_trans"/>
    <property type="match status" value="1"/>
</dbReference>
<proteinExistence type="inferred from homology"/>
<name>A0A418SKI6_9RHOB</name>
<comment type="catalytic activity">
    <reaction evidence="4">
        <text>N-terminal L-arginyl-[protein] + L-leucyl-tRNA(Leu) = N-terminal L-leucyl-L-arginyl-[protein] + tRNA(Leu) + H(+)</text>
        <dbReference type="Rhea" id="RHEA:50416"/>
        <dbReference type="Rhea" id="RHEA-COMP:9613"/>
        <dbReference type="Rhea" id="RHEA-COMP:9622"/>
        <dbReference type="Rhea" id="RHEA-COMP:12672"/>
        <dbReference type="Rhea" id="RHEA-COMP:12673"/>
        <dbReference type="ChEBI" id="CHEBI:15378"/>
        <dbReference type="ChEBI" id="CHEBI:64719"/>
        <dbReference type="ChEBI" id="CHEBI:78442"/>
        <dbReference type="ChEBI" id="CHEBI:78494"/>
        <dbReference type="ChEBI" id="CHEBI:133044"/>
        <dbReference type="EC" id="2.3.2.6"/>
    </reaction>
</comment>
<dbReference type="KEGG" id="palw:PSAL_002980"/>
<dbReference type="EC" id="2.3.2.6" evidence="4"/>
<comment type="catalytic activity">
    <reaction evidence="4">
        <text>N-terminal L-lysyl-[protein] + L-leucyl-tRNA(Leu) = N-terminal L-leucyl-L-lysyl-[protein] + tRNA(Leu) + H(+)</text>
        <dbReference type="Rhea" id="RHEA:12340"/>
        <dbReference type="Rhea" id="RHEA-COMP:9613"/>
        <dbReference type="Rhea" id="RHEA-COMP:9622"/>
        <dbReference type="Rhea" id="RHEA-COMP:12670"/>
        <dbReference type="Rhea" id="RHEA-COMP:12671"/>
        <dbReference type="ChEBI" id="CHEBI:15378"/>
        <dbReference type="ChEBI" id="CHEBI:65249"/>
        <dbReference type="ChEBI" id="CHEBI:78442"/>
        <dbReference type="ChEBI" id="CHEBI:78494"/>
        <dbReference type="ChEBI" id="CHEBI:133043"/>
        <dbReference type="EC" id="2.3.2.6"/>
    </reaction>
</comment>